<accession>A0A914I350</accession>
<evidence type="ECO:0000313" key="1">
    <source>
        <dbReference type="Proteomes" id="UP000887572"/>
    </source>
</evidence>
<dbReference type="Proteomes" id="UP000887572">
    <property type="component" value="Unplaced"/>
</dbReference>
<name>A0A914I350_GLORO</name>
<dbReference type="WBParaSite" id="Gr19_v10_g7065.t1">
    <property type="protein sequence ID" value="Gr19_v10_g7065.t1"/>
    <property type="gene ID" value="Gr19_v10_g7065"/>
</dbReference>
<proteinExistence type="predicted"/>
<reference evidence="2" key="1">
    <citation type="submission" date="2022-11" db="UniProtKB">
        <authorList>
            <consortium name="WormBaseParasite"/>
        </authorList>
    </citation>
    <scope>IDENTIFICATION</scope>
</reference>
<protein>
    <submittedName>
        <fullName evidence="2">Uncharacterized protein</fullName>
    </submittedName>
</protein>
<evidence type="ECO:0000313" key="2">
    <source>
        <dbReference type="WBParaSite" id="Gr19_v10_g7065.t1"/>
    </source>
</evidence>
<keyword evidence="1" id="KW-1185">Reference proteome</keyword>
<dbReference type="AlphaFoldDB" id="A0A914I350"/>
<sequence length="135" mass="14414">MPLPPPTQSHKISTDARSLKCAIGVSSFGAVDNLLDADIHSLKRAGMVWSPPVWWLDVRERESVCGMGCIKTANFVASHPRRPSSAQPSATNFQEAIGGTRRGGGGEAGIDHCWVGLLDDDMCATAMVSRLCASY</sequence>
<organism evidence="1 2">
    <name type="scientific">Globodera rostochiensis</name>
    <name type="common">Golden nematode worm</name>
    <name type="synonym">Heterodera rostochiensis</name>
    <dbReference type="NCBI Taxonomy" id="31243"/>
    <lineage>
        <taxon>Eukaryota</taxon>
        <taxon>Metazoa</taxon>
        <taxon>Ecdysozoa</taxon>
        <taxon>Nematoda</taxon>
        <taxon>Chromadorea</taxon>
        <taxon>Rhabditida</taxon>
        <taxon>Tylenchina</taxon>
        <taxon>Tylenchomorpha</taxon>
        <taxon>Tylenchoidea</taxon>
        <taxon>Heteroderidae</taxon>
        <taxon>Heteroderinae</taxon>
        <taxon>Globodera</taxon>
    </lineage>
</organism>